<dbReference type="Proteomes" id="UP000823674">
    <property type="component" value="Chromosome A03"/>
</dbReference>
<evidence type="ECO:0000313" key="1">
    <source>
        <dbReference type="EMBL" id="KAG5405822.1"/>
    </source>
</evidence>
<dbReference type="EMBL" id="JADBGQ010000003">
    <property type="protein sequence ID" value="KAG5405822.1"/>
    <property type="molecule type" value="Genomic_DNA"/>
</dbReference>
<gene>
    <name evidence="1" type="primary">A03g504880.1_BraROA</name>
    <name evidence="1" type="ORF">IGI04_011941</name>
</gene>
<keyword evidence="2" id="KW-1185">Reference proteome</keyword>
<sequence length="74" mass="8478">MGTESGWLMNIRGTTHTWTASTCRCNICLKEDFCFFIRKALLALAEYIEIVAKDGADPILVEVRVQRMTLLWIL</sequence>
<protein>
    <submittedName>
        <fullName evidence="1">Uncharacterized protein</fullName>
    </submittedName>
</protein>
<comment type="caution">
    <text evidence="1">The sequence shown here is derived from an EMBL/GenBank/DDBJ whole genome shotgun (WGS) entry which is preliminary data.</text>
</comment>
<proteinExistence type="predicted"/>
<organism evidence="1 2">
    <name type="scientific">Brassica rapa subsp. trilocularis</name>
    <dbReference type="NCBI Taxonomy" id="1813537"/>
    <lineage>
        <taxon>Eukaryota</taxon>
        <taxon>Viridiplantae</taxon>
        <taxon>Streptophyta</taxon>
        <taxon>Embryophyta</taxon>
        <taxon>Tracheophyta</taxon>
        <taxon>Spermatophyta</taxon>
        <taxon>Magnoliopsida</taxon>
        <taxon>eudicotyledons</taxon>
        <taxon>Gunneridae</taxon>
        <taxon>Pentapetalae</taxon>
        <taxon>rosids</taxon>
        <taxon>malvids</taxon>
        <taxon>Brassicales</taxon>
        <taxon>Brassicaceae</taxon>
        <taxon>Brassiceae</taxon>
        <taxon>Brassica</taxon>
    </lineage>
</organism>
<evidence type="ECO:0000313" key="2">
    <source>
        <dbReference type="Proteomes" id="UP000823674"/>
    </source>
</evidence>
<name>A0ABQ7N4I8_BRACM</name>
<accession>A0ABQ7N4I8</accession>
<reference evidence="1 2" key="1">
    <citation type="submission" date="2021-03" db="EMBL/GenBank/DDBJ databases">
        <authorList>
            <person name="King G.J."/>
            <person name="Bancroft I."/>
            <person name="Baten A."/>
            <person name="Bloomfield J."/>
            <person name="Borpatragohain P."/>
            <person name="He Z."/>
            <person name="Irish N."/>
            <person name="Irwin J."/>
            <person name="Liu K."/>
            <person name="Mauleon R.P."/>
            <person name="Moore J."/>
            <person name="Morris R."/>
            <person name="Ostergaard L."/>
            <person name="Wang B."/>
            <person name="Wells R."/>
        </authorList>
    </citation>
    <scope>NUCLEOTIDE SEQUENCE [LARGE SCALE GENOMIC DNA]</scope>
    <source>
        <strain evidence="1">R-o-18</strain>
        <tissue evidence="1">Leaf</tissue>
    </source>
</reference>